<reference evidence="2 3" key="3">
    <citation type="journal article" date="2016" name="Sci. Rep.">
        <title>Genome-wide diversity and gene expression profiling of Babesia microti isolates identify polymorphic genes that mediate host-pathogen interactions.</title>
        <authorList>
            <person name="Silva J.C."/>
            <person name="Cornillot E."/>
            <person name="McCracken C."/>
            <person name="Usmani-Brown S."/>
            <person name="Dwivedi A."/>
            <person name="Ifeonu O.O."/>
            <person name="Crabtree J."/>
            <person name="Gotia H.T."/>
            <person name="Virji A.Z."/>
            <person name="Reynes C."/>
            <person name="Colinge J."/>
            <person name="Kumar V."/>
            <person name="Lawres L."/>
            <person name="Pazzi J.E."/>
            <person name="Pablo J.V."/>
            <person name="Hung C."/>
            <person name="Brancato J."/>
            <person name="Kumari P."/>
            <person name="Orvis J."/>
            <person name="Tretina K."/>
            <person name="Chibucos M."/>
            <person name="Ott S."/>
            <person name="Sadzewicz L."/>
            <person name="Sengamalay N."/>
            <person name="Shetty A.C."/>
            <person name="Su Q."/>
            <person name="Tallon L."/>
            <person name="Fraser C.M."/>
            <person name="Frutos R."/>
            <person name="Molina D.M."/>
            <person name="Krause P.J."/>
            <person name="Ben Mamoun C."/>
        </authorList>
    </citation>
    <scope>NUCLEOTIDE SEQUENCE [LARGE SCALE GENOMIC DNA]</scope>
    <source>
        <strain evidence="2 3">RI</strain>
    </source>
</reference>
<dbReference type="KEGG" id="bmic:BMR1_02g03780"/>
<keyword evidence="1" id="KW-0732">Signal</keyword>
<dbReference type="GeneID" id="24424538"/>
<accession>A0A1R4AAX5</accession>
<feature type="chain" id="PRO_5012955381" evidence="1">
    <location>
        <begin position="19"/>
        <end position="334"/>
    </location>
</feature>
<protein>
    <submittedName>
        <fullName evidence="2">Uncharacterized protein</fullName>
    </submittedName>
</protein>
<evidence type="ECO:0000256" key="1">
    <source>
        <dbReference type="SAM" id="SignalP"/>
    </source>
</evidence>
<evidence type="ECO:0000313" key="3">
    <source>
        <dbReference type="Proteomes" id="UP000002899"/>
    </source>
</evidence>
<dbReference type="VEuPathDB" id="PiroplasmaDB:BMR1_02g03780"/>
<dbReference type="RefSeq" id="XP_021338331.1">
    <property type="nucleotide sequence ID" value="XM_021481725.1"/>
</dbReference>
<organism evidence="2 3">
    <name type="scientific">Babesia microti (strain RI)</name>
    <dbReference type="NCBI Taxonomy" id="1133968"/>
    <lineage>
        <taxon>Eukaryota</taxon>
        <taxon>Sar</taxon>
        <taxon>Alveolata</taxon>
        <taxon>Apicomplexa</taxon>
        <taxon>Aconoidasida</taxon>
        <taxon>Piroplasmida</taxon>
        <taxon>Babesiidae</taxon>
        <taxon>Babesia</taxon>
    </lineage>
</organism>
<evidence type="ECO:0000313" key="2">
    <source>
        <dbReference type="EMBL" id="SJK86137.1"/>
    </source>
</evidence>
<name>A0A1R4AAX5_BABMR</name>
<dbReference type="EMBL" id="FO082872">
    <property type="protein sequence ID" value="SJK86137.1"/>
    <property type="molecule type" value="Genomic_DNA"/>
</dbReference>
<reference evidence="2 3" key="1">
    <citation type="journal article" date="2012" name="Nucleic Acids Res.">
        <title>Sequencing of the smallest Apicomplexan genome from the human pathogen Babesia microti.</title>
        <authorList>
            <person name="Cornillot E."/>
            <person name="Hadj-Kaddour K."/>
            <person name="Dassouli A."/>
            <person name="Noel B."/>
            <person name="Ranwez V."/>
            <person name="Vacherie B."/>
            <person name="Augagneur Y."/>
            <person name="Bres V."/>
            <person name="Duclos A."/>
            <person name="Randazzo S."/>
            <person name="Carcy B."/>
            <person name="Debierre-Grockiego F."/>
            <person name="Delbecq S."/>
            <person name="Moubri-Menage K."/>
            <person name="Shams-Eldin H."/>
            <person name="Usmani-Brown S."/>
            <person name="Bringaud F."/>
            <person name="Wincker P."/>
            <person name="Vivares C.P."/>
            <person name="Schwarz R.T."/>
            <person name="Schetters T.P."/>
            <person name="Krause P.J."/>
            <person name="Gorenflot A."/>
            <person name="Berry V."/>
            <person name="Barbe V."/>
            <person name="Ben Mamoun C."/>
        </authorList>
    </citation>
    <scope>NUCLEOTIDE SEQUENCE [LARGE SCALE GENOMIC DNA]</scope>
    <source>
        <strain evidence="2 3">RI</strain>
    </source>
</reference>
<dbReference type="Proteomes" id="UP000002899">
    <property type="component" value="Chromosome II"/>
</dbReference>
<proteinExistence type="predicted"/>
<reference evidence="2 3" key="2">
    <citation type="journal article" date="2013" name="PLoS ONE">
        <title>Whole genome mapping and re-organization of the nuclear and mitochondrial genomes of Babesia microti isolates.</title>
        <authorList>
            <person name="Cornillot E."/>
            <person name="Dassouli A."/>
            <person name="Garg A."/>
            <person name="Pachikara N."/>
            <person name="Randazzo S."/>
            <person name="Depoix D."/>
            <person name="Carcy B."/>
            <person name="Delbecq S."/>
            <person name="Frutos R."/>
            <person name="Silva J.C."/>
            <person name="Sutton R."/>
            <person name="Krause P.J."/>
            <person name="Mamoun C.B."/>
        </authorList>
    </citation>
    <scope>NUCLEOTIDE SEQUENCE [LARGE SCALE GENOMIC DNA]</scope>
    <source>
        <strain evidence="2 3">RI</strain>
    </source>
</reference>
<feature type="signal peptide" evidence="1">
    <location>
        <begin position="1"/>
        <end position="18"/>
    </location>
</feature>
<keyword evidence="3" id="KW-1185">Reference proteome</keyword>
<sequence length="334" mass="37818">MCLHLWLLVSLFVQNIATFLIYDGKYGKNRDLLWETWFNPFQTVPSHTIYFMDNTFIAYEQSTIIDSLFIGTFQLRKLSNGSYIVGNVVNNTKLGVIGLVYMDANECKLLGWHQYSAGCFLALKKVDPNNCTDNTSDDYDVKSASCVLVISSENVEDIFTNSKYTIVGSISAEIPMQRLDVSAVSKCLYFVSRNFDESTISKHQHRFRDYFNYKIHSYSLVDNKITGTLTATFTSALEYLSAPLWIMADLVPKCLTLVHYDDNGFLVLNIIEYENFRHLSTVTLGGIQSGSIIEFSKTVNTPKIVAIGDTPPYEKIIILNGITGEIQRHDVYLS</sequence>
<gene>
    <name evidence="2" type="ORF">BMR1_02g03780</name>
</gene>
<dbReference type="AlphaFoldDB" id="A0A1R4AAX5"/>